<evidence type="ECO:0000256" key="1">
    <source>
        <dbReference type="ARBA" id="ARBA00022574"/>
    </source>
</evidence>
<dbReference type="SUPFAM" id="SSF50998">
    <property type="entry name" value="Quinoprotein alcohol dehydrogenase-like"/>
    <property type="match status" value="1"/>
</dbReference>
<proteinExistence type="predicted"/>
<reference evidence="8" key="2">
    <citation type="submission" date="2015-01" db="EMBL/GenBank/DDBJ databases">
        <title>Evolutionary Origins and Diversification of the Mycorrhizal Mutualists.</title>
        <authorList>
            <consortium name="DOE Joint Genome Institute"/>
            <consortium name="Mycorrhizal Genomics Consortium"/>
            <person name="Kohler A."/>
            <person name="Kuo A."/>
            <person name="Nagy L.G."/>
            <person name="Floudas D."/>
            <person name="Copeland A."/>
            <person name="Barry K.W."/>
            <person name="Cichocki N."/>
            <person name="Veneault-Fourrey C."/>
            <person name="LaButti K."/>
            <person name="Lindquist E.A."/>
            <person name="Lipzen A."/>
            <person name="Lundell T."/>
            <person name="Morin E."/>
            <person name="Murat C."/>
            <person name="Riley R."/>
            <person name="Ohm R."/>
            <person name="Sun H."/>
            <person name="Tunlid A."/>
            <person name="Henrissat B."/>
            <person name="Grigoriev I.V."/>
            <person name="Hibbett D.S."/>
            <person name="Martin F."/>
        </authorList>
    </citation>
    <scope>NUCLEOTIDE SEQUENCE [LARGE SCALE GENOMIC DNA]</scope>
    <source>
        <strain evidence="8">LaAM-08-1</strain>
    </source>
</reference>
<dbReference type="PROSITE" id="PS50294">
    <property type="entry name" value="WD_REPEATS_REGION"/>
    <property type="match status" value="4"/>
</dbReference>
<dbReference type="InterPro" id="IPR001680">
    <property type="entry name" value="WD40_rpt"/>
</dbReference>
<dbReference type="Gene3D" id="1.20.1280.50">
    <property type="match status" value="1"/>
</dbReference>
<dbReference type="InterPro" id="IPR015943">
    <property type="entry name" value="WD40/YVTN_repeat-like_dom_sf"/>
</dbReference>
<dbReference type="CDD" id="cd00200">
    <property type="entry name" value="WD40"/>
    <property type="match status" value="1"/>
</dbReference>
<evidence type="ECO:0000259" key="6">
    <source>
        <dbReference type="PROSITE" id="PS50181"/>
    </source>
</evidence>
<dbReference type="Gene3D" id="2.130.10.10">
    <property type="entry name" value="YVTN repeat-like/Quinoprotein amine dehydrogenase"/>
    <property type="match status" value="3"/>
</dbReference>
<dbReference type="OrthoDB" id="5580488at2759"/>
<protein>
    <recommendedName>
        <fullName evidence="6">F-box domain-containing protein</fullName>
    </recommendedName>
</protein>
<dbReference type="Proteomes" id="UP000054477">
    <property type="component" value="Unassembled WGS sequence"/>
</dbReference>
<evidence type="ECO:0000256" key="4">
    <source>
        <dbReference type="PROSITE-ProRule" id="PRU00221"/>
    </source>
</evidence>
<feature type="compositionally biased region" description="Polar residues" evidence="5">
    <location>
        <begin position="265"/>
        <end position="277"/>
    </location>
</feature>
<keyword evidence="1 4" id="KW-0853">WD repeat</keyword>
<keyword evidence="2" id="KW-0677">Repeat</keyword>
<feature type="domain" description="F-box" evidence="6">
    <location>
        <begin position="144"/>
        <end position="190"/>
    </location>
</feature>
<dbReference type="PROSITE" id="PS00678">
    <property type="entry name" value="WD_REPEATS_1"/>
    <property type="match status" value="4"/>
</dbReference>
<dbReference type="EMBL" id="KN838543">
    <property type="protein sequence ID" value="KIK08136.1"/>
    <property type="molecule type" value="Genomic_DNA"/>
</dbReference>
<dbReference type="PANTHER" id="PTHR19872:SF9">
    <property type="entry name" value="UBIQUITIN-BINDING SDF UBIQUITIN LIGASE COMPLEX SUBUNIT"/>
    <property type="match status" value="1"/>
</dbReference>
<feature type="repeat" description="WD" evidence="4">
    <location>
        <begin position="412"/>
        <end position="451"/>
    </location>
</feature>
<keyword evidence="3" id="KW-0833">Ubl conjugation pathway</keyword>
<dbReference type="InterPro" id="IPR001810">
    <property type="entry name" value="F-box_dom"/>
</dbReference>
<feature type="repeat" description="WD" evidence="4">
    <location>
        <begin position="581"/>
        <end position="603"/>
    </location>
</feature>
<dbReference type="PANTHER" id="PTHR19872">
    <property type="entry name" value="UBIQUITIN LIGASE SPECIFICITY FACTOR/HREP PROTEIN"/>
    <property type="match status" value="1"/>
</dbReference>
<feature type="repeat" description="WD" evidence="4">
    <location>
        <begin position="372"/>
        <end position="411"/>
    </location>
</feature>
<evidence type="ECO:0000256" key="2">
    <source>
        <dbReference type="ARBA" id="ARBA00022737"/>
    </source>
</evidence>
<dbReference type="AlphaFoldDB" id="A0A0C9XT45"/>
<dbReference type="SMART" id="SM00256">
    <property type="entry name" value="FBOX"/>
    <property type="match status" value="1"/>
</dbReference>
<feature type="region of interest" description="Disordered" evidence="5">
    <location>
        <begin position="31"/>
        <end position="67"/>
    </location>
</feature>
<dbReference type="PROSITE" id="PS50082">
    <property type="entry name" value="WD_REPEATS_2"/>
    <property type="match status" value="7"/>
</dbReference>
<dbReference type="Pfam" id="PF12937">
    <property type="entry name" value="F-box-like"/>
    <property type="match status" value="1"/>
</dbReference>
<dbReference type="PRINTS" id="PR00320">
    <property type="entry name" value="GPROTEINBRPT"/>
</dbReference>
<evidence type="ECO:0000256" key="3">
    <source>
        <dbReference type="ARBA" id="ARBA00022786"/>
    </source>
</evidence>
<dbReference type="SMART" id="SM00320">
    <property type="entry name" value="WD40"/>
    <property type="match status" value="7"/>
</dbReference>
<dbReference type="InterPro" id="IPR036047">
    <property type="entry name" value="F-box-like_dom_sf"/>
</dbReference>
<dbReference type="CDD" id="cd22147">
    <property type="entry name" value="F-box_SpPof1-like"/>
    <property type="match status" value="1"/>
</dbReference>
<organism evidence="7 8">
    <name type="scientific">Laccaria amethystina LaAM-08-1</name>
    <dbReference type="NCBI Taxonomy" id="1095629"/>
    <lineage>
        <taxon>Eukaryota</taxon>
        <taxon>Fungi</taxon>
        <taxon>Dikarya</taxon>
        <taxon>Basidiomycota</taxon>
        <taxon>Agaricomycotina</taxon>
        <taxon>Agaricomycetes</taxon>
        <taxon>Agaricomycetidae</taxon>
        <taxon>Agaricales</taxon>
        <taxon>Agaricineae</taxon>
        <taxon>Hydnangiaceae</taxon>
        <taxon>Laccaria</taxon>
    </lineage>
</organism>
<keyword evidence="8" id="KW-1185">Reference proteome</keyword>
<sequence length="677" mass="74821">MSLIPTYVCDTIPPARLATFALLSDPSMDFDQPAIFSDNEPPSTSPKHHNDHQENGSPPPSQGPPPRKLCVRHQRMADEGTNLKLQQSLDALPVEEREAVNAVWSNFSSSSHARRALILQGLLTMCCFSQLSLLTDQLAHLIRIDPFAILPREVGIKILGYLDATSLCRAAQVARRWKCLADDDILWKGICEQHIGQKCHKCGWGLPILEKKRKTYRSLCPPLSSFPSSTSTLKRGPQDSSDLASPPMKRQRSEIDLSPPGRPVASSSNRSLTQPTELDVSSTLLAPNPAAPQSLSVTRPWKDVYSERMTIERNWRRGRCTVRTLKGHTDGVMCLQFSETLSRPAFPVLITGSYDRTVRVWNLETGVELHCLKGHTRAVRALQFDEVKLITGSMDNTIKVWDWRSGKCIRTLTGHTQGVVCLNFDSNVLASGSADSTVRVWNLRTGGAFTLRGHTEWVNAVQLWDSNPSSLQTSSTDTSLFDVQGSSSLLGASLQIDPGKMLFSASDDGTIRLWDLTLRSCVKVFTGHVGQVQSMKLLLADECEDDPVEYAMPGNVTSRFASEQTVDIALSSQPMRKKPILISGSLDNTIRLWDIETGQVIRTFFGHIEGVWAVASDELRLVSGSHDRTIKVWSREEGRCMTTLVGHQAAVSCLALGEDKIVSGSDDCDIKVWSFSE</sequence>
<evidence type="ECO:0000313" key="8">
    <source>
        <dbReference type="Proteomes" id="UP000054477"/>
    </source>
</evidence>
<feature type="compositionally biased region" description="Pro residues" evidence="5">
    <location>
        <begin position="57"/>
        <end position="67"/>
    </location>
</feature>
<evidence type="ECO:0000313" key="7">
    <source>
        <dbReference type="EMBL" id="KIK08136.1"/>
    </source>
</evidence>
<dbReference type="InterPro" id="IPR020472">
    <property type="entry name" value="WD40_PAC1"/>
</dbReference>
<reference evidence="7 8" key="1">
    <citation type="submission" date="2014-04" db="EMBL/GenBank/DDBJ databases">
        <authorList>
            <consortium name="DOE Joint Genome Institute"/>
            <person name="Kuo A."/>
            <person name="Kohler A."/>
            <person name="Nagy L.G."/>
            <person name="Floudas D."/>
            <person name="Copeland A."/>
            <person name="Barry K.W."/>
            <person name="Cichocki N."/>
            <person name="Veneault-Fourrey C."/>
            <person name="LaButti K."/>
            <person name="Lindquist E.A."/>
            <person name="Lipzen A."/>
            <person name="Lundell T."/>
            <person name="Morin E."/>
            <person name="Murat C."/>
            <person name="Sun H."/>
            <person name="Tunlid A."/>
            <person name="Henrissat B."/>
            <person name="Grigoriev I.V."/>
            <person name="Hibbett D.S."/>
            <person name="Martin F."/>
            <person name="Nordberg H.P."/>
            <person name="Cantor M.N."/>
            <person name="Hua S.X."/>
        </authorList>
    </citation>
    <scope>NUCLEOTIDE SEQUENCE [LARGE SCALE GENOMIC DNA]</scope>
    <source>
        <strain evidence="7 8">LaAM-08-1</strain>
    </source>
</reference>
<dbReference type="HOGENOM" id="CLU_000288_103_1_1"/>
<accession>A0A0C9XT45</accession>
<dbReference type="STRING" id="1095629.A0A0C9XT45"/>
<dbReference type="InterPro" id="IPR011047">
    <property type="entry name" value="Quinoprotein_ADH-like_sf"/>
</dbReference>
<feature type="repeat" description="WD" evidence="4">
    <location>
        <begin position="325"/>
        <end position="371"/>
    </location>
</feature>
<feature type="repeat" description="WD" evidence="4">
    <location>
        <begin position="644"/>
        <end position="677"/>
    </location>
</feature>
<feature type="repeat" description="WD" evidence="4">
    <location>
        <begin position="499"/>
        <end position="524"/>
    </location>
</feature>
<dbReference type="SUPFAM" id="SSF81383">
    <property type="entry name" value="F-box domain"/>
    <property type="match status" value="1"/>
</dbReference>
<gene>
    <name evidence="7" type="ORF">K443DRAFT_128506</name>
</gene>
<feature type="region of interest" description="Disordered" evidence="5">
    <location>
        <begin position="225"/>
        <end position="277"/>
    </location>
</feature>
<dbReference type="InterPro" id="IPR051075">
    <property type="entry name" value="SCF_subunit_WD-repeat"/>
</dbReference>
<dbReference type="PROSITE" id="PS50181">
    <property type="entry name" value="FBOX"/>
    <property type="match status" value="1"/>
</dbReference>
<feature type="repeat" description="WD" evidence="4">
    <location>
        <begin position="604"/>
        <end position="643"/>
    </location>
</feature>
<name>A0A0C9XT45_9AGAR</name>
<dbReference type="InterPro" id="IPR019775">
    <property type="entry name" value="WD40_repeat_CS"/>
</dbReference>
<evidence type="ECO:0000256" key="5">
    <source>
        <dbReference type="SAM" id="MobiDB-lite"/>
    </source>
</evidence>
<dbReference type="Pfam" id="PF00400">
    <property type="entry name" value="WD40"/>
    <property type="match status" value="7"/>
</dbReference>